<dbReference type="AlphaFoldDB" id="A0A1M6BS18"/>
<gene>
    <name evidence="2" type="ORF">SAMN05444373_1003104</name>
</gene>
<dbReference type="InterPro" id="IPR036890">
    <property type="entry name" value="HATPase_C_sf"/>
</dbReference>
<dbReference type="OrthoDB" id="9798941at2"/>
<sequence length="128" mass="14102">MKPLDSVSVLVPAKAEYVSVVRLTASGIASRLGFDIDDIEDIKVSISEVISRMIDKRVSSGRIAIDFHLFSDSIRIDFRLSDSSPKDIFAGGADDLAFEIIRSLMDEVNLNTDNQALLSMVKKLERAV</sequence>
<reference evidence="2 3" key="1">
    <citation type="submission" date="2016-11" db="EMBL/GenBank/DDBJ databases">
        <authorList>
            <person name="Varghese N."/>
            <person name="Submissions S."/>
        </authorList>
    </citation>
    <scope>NUCLEOTIDE SEQUENCE [LARGE SCALE GENOMIC DNA]</scope>
    <source>
        <strain evidence="2 3">DSM 19027</strain>
    </source>
</reference>
<protein>
    <submittedName>
        <fullName evidence="2">Serine/threonine-protein kinase RsbW</fullName>
    </submittedName>
</protein>
<dbReference type="EMBL" id="FQZP01000003">
    <property type="protein sequence ID" value="SHI51555.1"/>
    <property type="molecule type" value="Genomic_DNA"/>
</dbReference>
<keyword evidence="2" id="KW-0418">Kinase</keyword>
<dbReference type="Pfam" id="PF13581">
    <property type="entry name" value="HATPase_c_2"/>
    <property type="match status" value="1"/>
</dbReference>
<evidence type="ECO:0000259" key="1">
    <source>
        <dbReference type="Pfam" id="PF13581"/>
    </source>
</evidence>
<feature type="domain" description="Histidine kinase/HSP90-like ATPase" evidence="1">
    <location>
        <begin position="11"/>
        <end position="122"/>
    </location>
</feature>
<dbReference type="Gene3D" id="3.30.565.10">
    <property type="entry name" value="Histidine kinase-like ATPase, C-terminal domain"/>
    <property type="match status" value="1"/>
</dbReference>
<dbReference type="RefSeq" id="WP_149677646.1">
    <property type="nucleotide sequence ID" value="NZ_DAONMB010000006.1"/>
</dbReference>
<dbReference type="InterPro" id="IPR003594">
    <property type="entry name" value="HATPase_dom"/>
</dbReference>
<proteinExistence type="predicted"/>
<keyword evidence="3" id="KW-1185">Reference proteome</keyword>
<dbReference type="Proteomes" id="UP000324781">
    <property type="component" value="Unassembled WGS sequence"/>
</dbReference>
<organism evidence="2 3">
    <name type="scientific">Thermoclostridium caenicola</name>
    <dbReference type="NCBI Taxonomy" id="659425"/>
    <lineage>
        <taxon>Bacteria</taxon>
        <taxon>Bacillati</taxon>
        <taxon>Bacillota</taxon>
        <taxon>Clostridia</taxon>
        <taxon>Eubacteriales</taxon>
        <taxon>Oscillospiraceae</taxon>
        <taxon>Thermoclostridium</taxon>
    </lineage>
</organism>
<accession>A0A1M6BS18</accession>
<evidence type="ECO:0000313" key="2">
    <source>
        <dbReference type="EMBL" id="SHI51555.1"/>
    </source>
</evidence>
<keyword evidence="2" id="KW-0808">Transferase</keyword>
<dbReference type="GO" id="GO:0016301">
    <property type="term" value="F:kinase activity"/>
    <property type="evidence" value="ECO:0007669"/>
    <property type="project" value="UniProtKB-KW"/>
</dbReference>
<name>A0A1M6BS18_9FIRM</name>
<evidence type="ECO:0000313" key="3">
    <source>
        <dbReference type="Proteomes" id="UP000324781"/>
    </source>
</evidence>